<dbReference type="InterPro" id="IPR008145">
    <property type="entry name" value="GK/Ca_channel_bsu"/>
</dbReference>
<keyword evidence="4" id="KW-0418">Kinase</keyword>
<dbReference type="PANTHER" id="PTHR23117:SF13">
    <property type="entry name" value="GUANYLATE KINASE"/>
    <property type="match status" value="1"/>
</dbReference>
<proteinExistence type="inferred from homology"/>
<gene>
    <name evidence="7" type="ORF">Q4T40_05745</name>
</gene>
<reference evidence="7 8" key="1">
    <citation type="submission" date="2023-07" db="EMBL/GenBank/DDBJ databases">
        <title>The novel representative of Negativicutes class, Anaeroselena agilis gen. nov. sp. nov.</title>
        <authorList>
            <person name="Prokofeva M.I."/>
            <person name="Elcheninov A.G."/>
            <person name="Klyukina A."/>
            <person name="Kublanov I.V."/>
            <person name="Frolov E.N."/>
            <person name="Podosokorskaya O.A."/>
        </authorList>
    </citation>
    <scope>NUCLEOTIDE SEQUENCE [LARGE SCALE GENOMIC DNA]</scope>
    <source>
        <strain evidence="7 8">4137-cl</strain>
    </source>
</reference>
<comment type="catalytic activity">
    <reaction evidence="5">
        <text>GMP + ATP = GDP + ADP</text>
        <dbReference type="Rhea" id="RHEA:20780"/>
        <dbReference type="ChEBI" id="CHEBI:30616"/>
        <dbReference type="ChEBI" id="CHEBI:58115"/>
        <dbReference type="ChEBI" id="CHEBI:58189"/>
        <dbReference type="ChEBI" id="CHEBI:456216"/>
        <dbReference type="EC" id="2.7.4.8"/>
    </reaction>
</comment>
<organism evidence="7 8">
    <name type="scientific">Anaeroselena agilis</name>
    <dbReference type="NCBI Taxonomy" id="3063788"/>
    <lineage>
        <taxon>Bacteria</taxon>
        <taxon>Bacillati</taxon>
        <taxon>Bacillota</taxon>
        <taxon>Negativicutes</taxon>
        <taxon>Acetonemataceae</taxon>
        <taxon>Anaeroselena</taxon>
    </lineage>
</organism>
<evidence type="ECO:0000256" key="5">
    <source>
        <dbReference type="ARBA" id="ARBA00048594"/>
    </source>
</evidence>
<dbReference type="PROSITE" id="PS00856">
    <property type="entry name" value="GUANYLATE_KINASE_1"/>
    <property type="match status" value="1"/>
</dbReference>
<comment type="similarity">
    <text evidence="2">Belongs to the guanylate kinase family.</text>
</comment>
<dbReference type="InterPro" id="IPR020590">
    <property type="entry name" value="Guanylate_kinase_CS"/>
</dbReference>
<dbReference type="Pfam" id="PF00625">
    <property type="entry name" value="Guanylate_kin"/>
    <property type="match status" value="1"/>
</dbReference>
<dbReference type="PANTHER" id="PTHR23117">
    <property type="entry name" value="GUANYLATE KINASE-RELATED"/>
    <property type="match status" value="1"/>
</dbReference>
<dbReference type="InterPro" id="IPR027417">
    <property type="entry name" value="P-loop_NTPase"/>
</dbReference>
<evidence type="ECO:0000259" key="6">
    <source>
        <dbReference type="PROSITE" id="PS50052"/>
    </source>
</evidence>
<dbReference type="Proteomes" id="UP001254848">
    <property type="component" value="Unassembled WGS sequence"/>
</dbReference>
<evidence type="ECO:0000256" key="1">
    <source>
        <dbReference type="ARBA" id="ARBA00003531"/>
    </source>
</evidence>
<sequence>MNIVYALIGPPACGKSTIARELSRYGVPEIVSYTTRPPRPGEQDGVDYRFIDKDTFAKTELIEKIAYSGHFYGLGKKDVLNIIEKNPVSVVGVDRNGLEQLKKLLGQRVISIFILIDEGTVIDRVIAQGGDLAAVRAKIDYAKAAGEFDNWQIADHVVKNTGPLENAVRQVMAIMKLVDLQPVTPPQQ</sequence>
<dbReference type="SMART" id="SM00072">
    <property type="entry name" value="GuKc"/>
    <property type="match status" value="1"/>
</dbReference>
<evidence type="ECO:0000313" key="7">
    <source>
        <dbReference type="EMBL" id="MDT8900741.1"/>
    </source>
</evidence>
<accession>A0ABU3NY22</accession>
<dbReference type="SUPFAM" id="SSF52540">
    <property type="entry name" value="P-loop containing nucleoside triphosphate hydrolases"/>
    <property type="match status" value="1"/>
</dbReference>
<dbReference type="InterPro" id="IPR008144">
    <property type="entry name" value="Guanylate_kin-like_dom"/>
</dbReference>
<dbReference type="EMBL" id="JAUOZS010000001">
    <property type="protein sequence ID" value="MDT8900741.1"/>
    <property type="molecule type" value="Genomic_DNA"/>
</dbReference>
<keyword evidence="8" id="KW-1185">Reference proteome</keyword>
<dbReference type="PROSITE" id="PS50052">
    <property type="entry name" value="GUANYLATE_KINASE_2"/>
    <property type="match status" value="1"/>
</dbReference>
<evidence type="ECO:0000256" key="4">
    <source>
        <dbReference type="ARBA" id="ARBA00022777"/>
    </source>
</evidence>
<keyword evidence="3" id="KW-0808">Transferase</keyword>
<feature type="domain" description="Guanylate kinase-like" evidence="6">
    <location>
        <begin position="2"/>
        <end position="176"/>
    </location>
</feature>
<protein>
    <recommendedName>
        <fullName evidence="6">Guanylate kinase-like domain-containing protein</fullName>
    </recommendedName>
</protein>
<evidence type="ECO:0000256" key="2">
    <source>
        <dbReference type="ARBA" id="ARBA00005790"/>
    </source>
</evidence>
<evidence type="ECO:0000313" key="8">
    <source>
        <dbReference type="Proteomes" id="UP001254848"/>
    </source>
</evidence>
<evidence type="ECO:0000256" key="3">
    <source>
        <dbReference type="ARBA" id="ARBA00022679"/>
    </source>
</evidence>
<comment type="caution">
    <text evidence="7">The sequence shown here is derived from an EMBL/GenBank/DDBJ whole genome shotgun (WGS) entry which is preliminary data.</text>
</comment>
<name>A0ABU3NY22_9FIRM</name>
<dbReference type="Gene3D" id="3.40.50.300">
    <property type="entry name" value="P-loop containing nucleotide triphosphate hydrolases"/>
    <property type="match status" value="1"/>
</dbReference>
<comment type="function">
    <text evidence="1">Essential for recycling GMP and indirectly, cGMP.</text>
</comment>
<dbReference type="RefSeq" id="WP_413779275.1">
    <property type="nucleotide sequence ID" value="NZ_JAUOZS010000001.1"/>
</dbReference>
<dbReference type="CDD" id="cd00071">
    <property type="entry name" value="GMPK"/>
    <property type="match status" value="1"/>
</dbReference>